<dbReference type="InterPro" id="IPR006020">
    <property type="entry name" value="PTB/PI_dom"/>
</dbReference>
<keyword evidence="5" id="KW-1185">Reference proteome</keyword>
<dbReference type="PANTHER" id="PTHR47368:SF2">
    <property type="entry name" value="PID DOMAIN-CONTAINING PROTEIN"/>
    <property type="match status" value="1"/>
</dbReference>
<dbReference type="SUPFAM" id="SSF50729">
    <property type="entry name" value="PH domain-like"/>
    <property type="match status" value="1"/>
</dbReference>
<evidence type="ECO:0000256" key="2">
    <source>
        <dbReference type="ARBA" id="ARBA00022553"/>
    </source>
</evidence>
<dbReference type="OrthoDB" id="10070446at2759"/>
<evidence type="ECO:0000313" key="4">
    <source>
        <dbReference type="EMBL" id="KAE9545389.1"/>
    </source>
</evidence>
<dbReference type="GO" id="GO:0005737">
    <property type="term" value="C:cytoplasm"/>
    <property type="evidence" value="ECO:0007669"/>
    <property type="project" value="TreeGrafter"/>
</dbReference>
<evidence type="ECO:0000256" key="1">
    <source>
        <dbReference type="ARBA" id="ARBA00022473"/>
    </source>
</evidence>
<proteinExistence type="predicted"/>
<dbReference type="InterPro" id="IPR016698">
    <property type="entry name" value="Numb/numb-like"/>
</dbReference>
<gene>
    <name evidence="4" type="ORF">AGLY_000932</name>
</gene>
<feature type="domain" description="PID" evidence="3">
    <location>
        <begin position="32"/>
        <end position="157"/>
    </location>
</feature>
<accession>A0A6G0U9W6</accession>
<comment type="caution">
    <text evidence="4">The sequence shown here is derived from an EMBL/GenBank/DDBJ whole genome shotgun (WGS) entry which is preliminary data.</text>
</comment>
<dbReference type="EMBL" id="VYZN01000001">
    <property type="protein sequence ID" value="KAE9545389.1"/>
    <property type="molecule type" value="Genomic_DNA"/>
</dbReference>
<evidence type="ECO:0000259" key="3">
    <source>
        <dbReference type="PROSITE" id="PS01179"/>
    </source>
</evidence>
<dbReference type="PANTHER" id="PTHR47368">
    <property type="entry name" value="NUMB"/>
    <property type="match status" value="1"/>
</dbReference>
<protein>
    <recommendedName>
        <fullName evidence="3">PID domain-containing protein</fullName>
    </recommendedName>
</protein>
<dbReference type="InterPro" id="IPR011993">
    <property type="entry name" value="PH-like_dom_sf"/>
</dbReference>
<dbReference type="Gene3D" id="2.30.29.30">
    <property type="entry name" value="Pleckstrin-homology domain (PH domain)/Phosphotyrosine-binding domain (PTB)"/>
    <property type="match status" value="1"/>
</dbReference>
<dbReference type="Pfam" id="PF00640">
    <property type="entry name" value="PID"/>
    <property type="match status" value="1"/>
</dbReference>
<dbReference type="SMART" id="SM00462">
    <property type="entry name" value="PTB"/>
    <property type="match status" value="1"/>
</dbReference>
<keyword evidence="2" id="KW-0597">Phosphoprotein</keyword>
<dbReference type="AlphaFoldDB" id="A0A6G0U9W6"/>
<organism evidence="4 5">
    <name type="scientific">Aphis glycines</name>
    <name type="common">Soybean aphid</name>
    <dbReference type="NCBI Taxonomy" id="307491"/>
    <lineage>
        <taxon>Eukaryota</taxon>
        <taxon>Metazoa</taxon>
        <taxon>Ecdysozoa</taxon>
        <taxon>Arthropoda</taxon>
        <taxon>Hexapoda</taxon>
        <taxon>Insecta</taxon>
        <taxon>Pterygota</taxon>
        <taxon>Neoptera</taxon>
        <taxon>Paraneoptera</taxon>
        <taxon>Hemiptera</taxon>
        <taxon>Sternorrhyncha</taxon>
        <taxon>Aphidomorpha</taxon>
        <taxon>Aphidoidea</taxon>
        <taxon>Aphididae</taxon>
        <taxon>Aphidini</taxon>
        <taxon>Aphis</taxon>
        <taxon>Aphis</taxon>
    </lineage>
</organism>
<keyword evidence="1" id="KW-0217">Developmental protein</keyword>
<name>A0A6G0U9W6_APHGL</name>
<dbReference type="PROSITE" id="PS01179">
    <property type="entry name" value="PID"/>
    <property type="match status" value="1"/>
</dbReference>
<evidence type="ECO:0000313" key="5">
    <source>
        <dbReference type="Proteomes" id="UP000475862"/>
    </source>
</evidence>
<sequence length="175" mass="20103">MTNYSIRNRAHVVNNKISRWPQDEIDILDGNCSFNINYLGYVEVSEPTNSKLCCESIAKLYQEYKTGICHQSPAILWITGYELRIVDKTSKNLILAQTIENVLFCSSATDYSDQLFYTSRDSYNNRWLCHMIIVTEFSSDRLCKAVGFAFRVCLRRKTIREGPTTNTTISTRSIG</sequence>
<dbReference type="Proteomes" id="UP000475862">
    <property type="component" value="Unassembled WGS sequence"/>
</dbReference>
<reference evidence="4 5" key="1">
    <citation type="submission" date="2019-08" db="EMBL/GenBank/DDBJ databases">
        <title>The genome of the soybean aphid Biotype 1, its phylome, world population structure and adaptation to the North American continent.</title>
        <authorList>
            <person name="Giordano R."/>
            <person name="Donthu R.K."/>
            <person name="Hernandez A.G."/>
            <person name="Wright C.L."/>
            <person name="Zimin A.V."/>
        </authorList>
    </citation>
    <scope>NUCLEOTIDE SEQUENCE [LARGE SCALE GENOMIC DNA]</scope>
    <source>
        <tissue evidence="4">Whole aphids</tissue>
    </source>
</reference>